<sequence length="244" mass="25538">MDILQESTLLPAQVNSVKAQDPEWKVCRTPDRKYADALLSISEDTCAKDEDAYEASFESGWEEAVQGWAAYPSAVEHRSFKLALCADGASPDAGRLALVETFPDPAGAHALDKRCAERGRDVTAIINSFSVLPPVKAEGAGDPGSPALTKTTSGAALNQSAAHRVSEGGGSQDVLGARGQAGVEKICELIKQAGVESGVPEARCGPFPRTITGCPACTGHLRTANTCRCASPSASRTRGTEIPR</sequence>
<protein>
    <submittedName>
        <fullName evidence="1">Uncharacterized protein</fullName>
    </submittedName>
</protein>
<comment type="caution">
    <text evidence="1">The sequence shown here is derived from an EMBL/GenBank/DDBJ whole genome shotgun (WGS) entry which is preliminary data.</text>
</comment>
<keyword evidence="2" id="KW-1185">Reference proteome</keyword>
<reference evidence="1" key="1">
    <citation type="journal article" date="2023" name="Science">
        <title>Genome structures resolve the early diversification of teleost fishes.</title>
        <authorList>
            <person name="Parey E."/>
            <person name="Louis A."/>
            <person name="Montfort J."/>
            <person name="Bouchez O."/>
            <person name="Roques C."/>
            <person name="Iampietro C."/>
            <person name="Lluch J."/>
            <person name="Castinel A."/>
            <person name="Donnadieu C."/>
            <person name="Desvignes T."/>
            <person name="Floi Bucao C."/>
            <person name="Jouanno E."/>
            <person name="Wen M."/>
            <person name="Mejri S."/>
            <person name="Dirks R."/>
            <person name="Jansen H."/>
            <person name="Henkel C."/>
            <person name="Chen W.J."/>
            <person name="Zahm M."/>
            <person name="Cabau C."/>
            <person name="Klopp C."/>
            <person name="Thompson A.W."/>
            <person name="Robinson-Rechavi M."/>
            <person name="Braasch I."/>
            <person name="Lecointre G."/>
            <person name="Bobe J."/>
            <person name="Postlethwait J.H."/>
            <person name="Berthelot C."/>
            <person name="Roest Crollius H."/>
            <person name="Guiguen Y."/>
        </authorList>
    </citation>
    <scope>NUCLEOTIDE SEQUENCE</scope>
    <source>
        <strain evidence="1">Concon-B</strain>
    </source>
</reference>
<evidence type="ECO:0000313" key="1">
    <source>
        <dbReference type="EMBL" id="KAJ8252693.1"/>
    </source>
</evidence>
<dbReference type="Pfam" id="PF15032">
    <property type="entry name" value="DUF4529"/>
    <property type="match status" value="1"/>
</dbReference>
<accession>A0A9Q1HPS3</accession>
<dbReference type="EMBL" id="JAFJMO010000017">
    <property type="protein sequence ID" value="KAJ8252693.1"/>
    <property type="molecule type" value="Genomic_DNA"/>
</dbReference>
<name>A0A9Q1HPS3_CONCO</name>
<dbReference type="OrthoDB" id="9943020at2759"/>
<proteinExistence type="predicted"/>
<organism evidence="1 2">
    <name type="scientific">Conger conger</name>
    <name type="common">Conger eel</name>
    <name type="synonym">Muraena conger</name>
    <dbReference type="NCBI Taxonomy" id="82655"/>
    <lineage>
        <taxon>Eukaryota</taxon>
        <taxon>Metazoa</taxon>
        <taxon>Chordata</taxon>
        <taxon>Craniata</taxon>
        <taxon>Vertebrata</taxon>
        <taxon>Euteleostomi</taxon>
        <taxon>Actinopterygii</taxon>
        <taxon>Neopterygii</taxon>
        <taxon>Teleostei</taxon>
        <taxon>Anguilliformes</taxon>
        <taxon>Congridae</taxon>
        <taxon>Conger</taxon>
    </lineage>
</organism>
<gene>
    <name evidence="1" type="ORF">COCON_G00220050</name>
</gene>
<dbReference type="Proteomes" id="UP001152803">
    <property type="component" value="Unassembled WGS sequence"/>
</dbReference>
<dbReference type="AlphaFoldDB" id="A0A9Q1HPS3"/>
<evidence type="ECO:0000313" key="2">
    <source>
        <dbReference type="Proteomes" id="UP001152803"/>
    </source>
</evidence>
<dbReference type="InterPro" id="IPR027836">
    <property type="entry name" value="DUF4529"/>
</dbReference>